<dbReference type="Proteomes" id="UP001285921">
    <property type="component" value="Unassembled WGS sequence"/>
</dbReference>
<dbReference type="RefSeq" id="WP_317980041.1">
    <property type="nucleotide sequence ID" value="NZ_BTCL01000006.1"/>
</dbReference>
<protein>
    <submittedName>
        <fullName evidence="2">Uncharacterized protein</fullName>
    </submittedName>
</protein>
<gene>
    <name evidence="2" type="ORF">PghCCS26_24040</name>
</gene>
<dbReference type="Pfam" id="PF26310">
    <property type="entry name" value="YczF"/>
    <property type="match status" value="1"/>
</dbReference>
<keyword evidence="1" id="KW-0812">Transmembrane</keyword>
<dbReference type="EMBL" id="BTCL01000006">
    <property type="protein sequence ID" value="GMK45276.1"/>
    <property type="molecule type" value="Genomic_DNA"/>
</dbReference>
<feature type="transmembrane region" description="Helical" evidence="1">
    <location>
        <begin position="7"/>
        <end position="27"/>
    </location>
</feature>
<organism evidence="2 3">
    <name type="scientific">Paenibacillus glycanilyticus</name>
    <dbReference type="NCBI Taxonomy" id="126569"/>
    <lineage>
        <taxon>Bacteria</taxon>
        <taxon>Bacillati</taxon>
        <taxon>Bacillota</taxon>
        <taxon>Bacilli</taxon>
        <taxon>Bacillales</taxon>
        <taxon>Paenibacillaceae</taxon>
        <taxon>Paenibacillus</taxon>
    </lineage>
</organism>
<keyword evidence="1" id="KW-0472">Membrane</keyword>
<feature type="transmembrane region" description="Helical" evidence="1">
    <location>
        <begin position="47"/>
        <end position="66"/>
    </location>
</feature>
<dbReference type="InterPro" id="IPR058725">
    <property type="entry name" value="YczF"/>
</dbReference>
<accession>A0ABQ6NJK0</accession>
<evidence type="ECO:0000313" key="2">
    <source>
        <dbReference type="EMBL" id="GMK45276.1"/>
    </source>
</evidence>
<keyword evidence="1" id="KW-1133">Transmembrane helix</keyword>
<proteinExistence type="predicted"/>
<evidence type="ECO:0000313" key="3">
    <source>
        <dbReference type="Proteomes" id="UP001285921"/>
    </source>
</evidence>
<evidence type="ECO:0000256" key="1">
    <source>
        <dbReference type="SAM" id="Phobius"/>
    </source>
</evidence>
<sequence>MYMKHALSYVLLIVIGFSIIILADLISGMPLSEALNIIRHTFSILTPIEYILIPATAILPFITIGWRGRRG</sequence>
<keyword evidence="3" id="KW-1185">Reference proteome</keyword>
<name>A0ABQ6NJK0_9BACL</name>
<reference evidence="2 3" key="1">
    <citation type="submission" date="2023-05" db="EMBL/GenBank/DDBJ databases">
        <title>Draft genome of Paenibacillus sp. CCS26.</title>
        <authorList>
            <person name="Akita H."/>
            <person name="Shinto Y."/>
            <person name="Kimura Z."/>
        </authorList>
    </citation>
    <scope>NUCLEOTIDE SEQUENCE [LARGE SCALE GENOMIC DNA]</scope>
    <source>
        <strain evidence="2 3">CCS26</strain>
    </source>
</reference>
<comment type="caution">
    <text evidence="2">The sequence shown here is derived from an EMBL/GenBank/DDBJ whole genome shotgun (WGS) entry which is preliminary data.</text>
</comment>